<keyword evidence="6" id="KW-0411">Iron-sulfur</keyword>
<dbReference type="InterPro" id="IPR017941">
    <property type="entry name" value="Rieske_2Fe-2S"/>
</dbReference>
<evidence type="ECO:0000256" key="7">
    <source>
        <dbReference type="ARBA" id="ARBA00023027"/>
    </source>
</evidence>
<comment type="caution">
    <text evidence="9">The sequence shown here is derived from an EMBL/GenBank/DDBJ whole genome shotgun (WGS) entry which is preliminary data.</text>
</comment>
<dbReference type="Proteomes" id="UP000221538">
    <property type="component" value="Unassembled WGS sequence"/>
</dbReference>
<dbReference type="PROSITE" id="PS00570">
    <property type="entry name" value="RING_HYDROXYL_ALPHA"/>
    <property type="match status" value="1"/>
</dbReference>
<dbReference type="PANTHER" id="PTHR43756">
    <property type="entry name" value="CHOLINE MONOOXYGENASE, CHLOROPLASTIC"/>
    <property type="match status" value="1"/>
</dbReference>
<evidence type="ECO:0000313" key="10">
    <source>
        <dbReference type="Proteomes" id="UP000221538"/>
    </source>
</evidence>
<reference evidence="9 10" key="1">
    <citation type="journal article" date="2013" name="Biodegradation">
        <title>Occurrence of 4-tert-butylphenol (4-t-BP) biodegradation in an aquatic sample caused by the presence of Spirodela polyrrhiza and isolation of a 4-t-BP-utilizing bacterium.</title>
        <authorList>
            <person name="Ogata Y."/>
            <person name="Toyama T."/>
            <person name="Yu N."/>
            <person name="Wang X."/>
            <person name="Sei K."/>
            <person name="Ike M."/>
        </authorList>
    </citation>
    <scope>NUCLEOTIDE SEQUENCE [LARGE SCALE GENOMIC DNA]</scope>
    <source>
        <strain evidence="9 10">OMI</strain>
    </source>
</reference>
<evidence type="ECO:0000259" key="8">
    <source>
        <dbReference type="PROSITE" id="PS51296"/>
    </source>
</evidence>
<gene>
    <name evidence="9" type="ORF">SFOMI_2768</name>
</gene>
<evidence type="ECO:0000256" key="1">
    <source>
        <dbReference type="ARBA" id="ARBA00001962"/>
    </source>
</evidence>
<dbReference type="CDD" id="cd03469">
    <property type="entry name" value="Rieske_RO_Alpha_N"/>
    <property type="match status" value="1"/>
</dbReference>
<dbReference type="PROSITE" id="PS51296">
    <property type="entry name" value="RIESKE"/>
    <property type="match status" value="1"/>
</dbReference>
<evidence type="ECO:0000256" key="4">
    <source>
        <dbReference type="ARBA" id="ARBA00023002"/>
    </source>
</evidence>
<name>A0A292ZH89_SPHSA</name>
<sequence length="401" mass="44477">MTMGSIIEDTGADRSAKTVSLARDIQSRLIRHVADKTTDEADCAMFNDAAAYTDPHWLAREREALFGSLPLLAALSSDLPAPGDRVLFDEAGPPIVILRDADHKVRAFLNICPHRAARIVTDCKRGMRMSCPFHSWTFDLSGRLIGQPRSAAFEGLDRNQLGLVPVPVTEWGGMIFVLVQPGGDAEIDMPAYLGGFASELAGLGLEKAMFVKRTRLDARANWKYVLDTFGEGYHVQTLHPETVGRFVLSDTVVYDGAGPHHRMSFANRAMVDHAAVPPDQWPDAELRVIYLLFPNTLIQSTPLDGGRNHIIYRLYPGEKPGESLTYLETYRTAPDDCDVQPWIDAHEFQVSVVGGEDYPMAETAQRGLEAVPGRRLVYGRNELSLQRFHRRVAELIGRPLG</sequence>
<dbReference type="Gene3D" id="2.102.10.10">
    <property type="entry name" value="Rieske [2Fe-2S] iron-sulphur domain"/>
    <property type="match status" value="1"/>
</dbReference>
<dbReference type="InterPro" id="IPR015881">
    <property type="entry name" value="ARHD_Rieske_2Fe_2S"/>
</dbReference>
<dbReference type="GO" id="GO:0051213">
    <property type="term" value="F:dioxygenase activity"/>
    <property type="evidence" value="ECO:0007669"/>
    <property type="project" value="UniProtKB-KW"/>
</dbReference>
<dbReference type="GO" id="GO:0051537">
    <property type="term" value="F:2 iron, 2 sulfur cluster binding"/>
    <property type="evidence" value="ECO:0007669"/>
    <property type="project" value="UniProtKB-KW"/>
</dbReference>
<feature type="domain" description="Rieske" evidence="8">
    <location>
        <begin position="72"/>
        <end position="177"/>
    </location>
</feature>
<evidence type="ECO:0000256" key="2">
    <source>
        <dbReference type="ARBA" id="ARBA00022714"/>
    </source>
</evidence>
<dbReference type="InterPro" id="IPR036922">
    <property type="entry name" value="Rieske_2Fe-2S_sf"/>
</dbReference>
<proteinExistence type="predicted"/>
<accession>A0A292ZH89</accession>
<dbReference type="SUPFAM" id="SSF50022">
    <property type="entry name" value="ISP domain"/>
    <property type="match status" value="1"/>
</dbReference>
<comment type="cofactor">
    <cofactor evidence="1">
        <name>Fe cation</name>
        <dbReference type="ChEBI" id="CHEBI:24875"/>
    </cofactor>
</comment>
<dbReference type="PANTHER" id="PTHR43756:SF5">
    <property type="entry name" value="CHOLINE MONOOXYGENASE, CHLOROPLASTIC"/>
    <property type="match status" value="1"/>
</dbReference>
<keyword evidence="4" id="KW-0560">Oxidoreductase</keyword>
<dbReference type="AlphaFoldDB" id="A0A292ZH89"/>
<protein>
    <submittedName>
        <fullName evidence="9">Phenylpropionate dioxygenase, large terminal subunit</fullName>
    </submittedName>
</protein>
<dbReference type="SUPFAM" id="SSF55961">
    <property type="entry name" value="Bet v1-like"/>
    <property type="match status" value="1"/>
</dbReference>
<evidence type="ECO:0000256" key="6">
    <source>
        <dbReference type="ARBA" id="ARBA00023014"/>
    </source>
</evidence>
<dbReference type="InterPro" id="IPR001663">
    <property type="entry name" value="Rng_hydr_dOase-A"/>
</dbReference>
<dbReference type="Gene3D" id="3.90.380.10">
    <property type="entry name" value="Naphthalene 1,2-dioxygenase Alpha Subunit, Chain A, domain 1"/>
    <property type="match status" value="1"/>
</dbReference>
<reference evidence="9 10" key="2">
    <citation type="journal article" date="2013" name="Environ. Sci. Technol.">
        <title>The 4-tert-butylphenol-utilizing bacterium Sphingobium fuliginis OMI can degrade bisphenols via phenolic ring hydroxylation and meta-cleavage pathway.</title>
        <authorList>
            <person name="Ogata Y."/>
            <person name="Goda S."/>
            <person name="Toyama T."/>
            <person name="Sei K."/>
            <person name="Ike M."/>
        </authorList>
    </citation>
    <scope>NUCLEOTIDE SEQUENCE [LARGE SCALE GENOMIC DNA]</scope>
    <source>
        <strain evidence="9 10">OMI</strain>
    </source>
</reference>
<keyword evidence="7" id="KW-0520">NAD</keyword>
<dbReference type="InterPro" id="IPR015879">
    <property type="entry name" value="Ring_hydroxy_dOase_asu_C_dom"/>
</dbReference>
<evidence type="ECO:0000256" key="5">
    <source>
        <dbReference type="ARBA" id="ARBA00023004"/>
    </source>
</evidence>
<evidence type="ECO:0000313" key="9">
    <source>
        <dbReference type="EMBL" id="GAY22213.1"/>
    </source>
</evidence>
<keyword evidence="9" id="KW-0223">Dioxygenase</keyword>
<dbReference type="Pfam" id="PF00355">
    <property type="entry name" value="Rieske"/>
    <property type="match status" value="1"/>
</dbReference>
<keyword evidence="2" id="KW-0001">2Fe-2S</keyword>
<keyword evidence="3" id="KW-0479">Metal-binding</keyword>
<evidence type="ECO:0000256" key="3">
    <source>
        <dbReference type="ARBA" id="ARBA00022723"/>
    </source>
</evidence>
<dbReference type="Pfam" id="PF00848">
    <property type="entry name" value="Ring_hydroxyl_A"/>
    <property type="match status" value="1"/>
</dbReference>
<dbReference type="GO" id="GO:0005506">
    <property type="term" value="F:iron ion binding"/>
    <property type="evidence" value="ECO:0007669"/>
    <property type="project" value="InterPro"/>
</dbReference>
<keyword evidence="5" id="KW-0408">Iron</keyword>
<dbReference type="EMBL" id="BEWI01000032">
    <property type="protein sequence ID" value="GAY22213.1"/>
    <property type="molecule type" value="Genomic_DNA"/>
</dbReference>
<organism evidence="9 10">
    <name type="scientific">Sphingobium fuliginis (strain ATCC 27551)</name>
    <dbReference type="NCBI Taxonomy" id="336203"/>
    <lineage>
        <taxon>Bacteria</taxon>
        <taxon>Pseudomonadati</taxon>
        <taxon>Pseudomonadota</taxon>
        <taxon>Alphaproteobacteria</taxon>
        <taxon>Sphingomonadales</taxon>
        <taxon>Sphingomonadaceae</taxon>
        <taxon>Sphingobium</taxon>
    </lineage>
</organism>